<reference evidence="3 4" key="1">
    <citation type="submission" date="2019-05" db="EMBL/GenBank/DDBJ databases">
        <title>Draft genome sequence of Actinomadura sp. 14C53.</title>
        <authorList>
            <person name="Saricaoglu S."/>
            <person name="Isik K."/>
        </authorList>
    </citation>
    <scope>NUCLEOTIDE SEQUENCE [LARGE SCALE GENOMIC DNA]</scope>
    <source>
        <strain evidence="3 4">14C53</strain>
    </source>
</reference>
<gene>
    <name evidence="3" type="ORF">ETD83_23210</name>
</gene>
<comment type="caution">
    <text evidence="3">The sequence shown here is derived from an EMBL/GenBank/DDBJ whole genome shotgun (WGS) entry which is preliminary data.</text>
</comment>
<dbReference type="InterPro" id="IPR002539">
    <property type="entry name" value="MaoC-like_dom"/>
</dbReference>
<name>A0A5C4J8P1_9ACTN</name>
<dbReference type="RefSeq" id="WP_138647262.1">
    <property type="nucleotide sequence ID" value="NZ_VCKW01000125.1"/>
</dbReference>
<evidence type="ECO:0000313" key="3">
    <source>
        <dbReference type="EMBL" id="TMQ94925.1"/>
    </source>
</evidence>
<evidence type="ECO:0000256" key="1">
    <source>
        <dbReference type="ARBA" id="ARBA00005254"/>
    </source>
</evidence>
<feature type="domain" description="MaoC-like" evidence="2">
    <location>
        <begin position="11"/>
        <end position="111"/>
    </location>
</feature>
<accession>A0A5C4J8P1</accession>
<dbReference type="Gene3D" id="3.10.129.10">
    <property type="entry name" value="Hotdog Thioesterase"/>
    <property type="match status" value="1"/>
</dbReference>
<comment type="similarity">
    <text evidence="1">Belongs to the enoyl-CoA hydratase/isomerase family.</text>
</comment>
<keyword evidence="4" id="KW-1185">Reference proteome</keyword>
<evidence type="ECO:0000313" key="4">
    <source>
        <dbReference type="Proteomes" id="UP000309174"/>
    </source>
</evidence>
<dbReference type="CDD" id="cd03455">
    <property type="entry name" value="SAV4209"/>
    <property type="match status" value="1"/>
</dbReference>
<dbReference type="InterPro" id="IPR029069">
    <property type="entry name" value="HotDog_dom_sf"/>
</dbReference>
<organism evidence="3 4">
    <name type="scientific">Actinomadura soli</name>
    <dbReference type="NCBI Taxonomy" id="2508997"/>
    <lineage>
        <taxon>Bacteria</taxon>
        <taxon>Bacillati</taxon>
        <taxon>Actinomycetota</taxon>
        <taxon>Actinomycetes</taxon>
        <taxon>Streptosporangiales</taxon>
        <taxon>Thermomonosporaceae</taxon>
        <taxon>Actinomadura</taxon>
    </lineage>
</organism>
<sequence length="143" mass="14974">MNRSFEDVAVGEELPALSVPVTRTLIVATAIASRDYQDVHHDPSLAVERGSKDVFMNILTTNGLVDRYVTGWAGPAAVVKAIRIRLGAPNHPGDTMVLTGTVAAKHAEDGRVEIAVRGVNALGPHVTGTVVVQLNGRSEGSGA</sequence>
<dbReference type="EMBL" id="VCKW01000125">
    <property type="protein sequence ID" value="TMQ94925.1"/>
    <property type="molecule type" value="Genomic_DNA"/>
</dbReference>
<dbReference type="Pfam" id="PF01575">
    <property type="entry name" value="MaoC_dehydratas"/>
    <property type="match status" value="1"/>
</dbReference>
<evidence type="ECO:0000259" key="2">
    <source>
        <dbReference type="Pfam" id="PF01575"/>
    </source>
</evidence>
<proteinExistence type="inferred from homology"/>
<protein>
    <recommendedName>
        <fullName evidence="2">MaoC-like domain-containing protein</fullName>
    </recommendedName>
</protein>
<dbReference type="OrthoDB" id="4736831at2"/>
<dbReference type="AlphaFoldDB" id="A0A5C4J8P1"/>
<dbReference type="SUPFAM" id="SSF54637">
    <property type="entry name" value="Thioesterase/thiol ester dehydrase-isomerase"/>
    <property type="match status" value="1"/>
</dbReference>
<dbReference type="Proteomes" id="UP000309174">
    <property type="component" value="Unassembled WGS sequence"/>
</dbReference>